<dbReference type="OrthoDB" id="7271568at2"/>
<dbReference type="KEGG" id="acek:FLP30_11950"/>
<sequence length="118" mass="13230">MANTSATLNVCQVIPFQMEILSRHKDYLMRWLEAGMPMGVSDADIFPAEEKQSGMSSGYVLVWVRETPDPAYKVYSRGNRWFVVDAIRDNVLGNFPSFSGALNMIRPVLTVEKDIVAA</sequence>
<accession>A0A5C1YRX1</accession>
<dbReference type="EMBL" id="CP043506">
    <property type="protein sequence ID" value="QEO18338.1"/>
    <property type="molecule type" value="Genomic_DNA"/>
</dbReference>
<dbReference type="RefSeq" id="WP_149280000.1">
    <property type="nucleotide sequence ID" value="NZ_CP043506.1"/>
</dbReference>
<keyword evidence="2" id="KW-1185">Reference proteome</keyword>
<dbReference type="AlphaFoldDB" id="A0A5C1YRX1"/>
<evidence type="ECO:0000313" key="2">
    <source>
        <dbReference type="Proteomes" id="UP000324536"/>
    </source>
</evidence>
<dbReference type="Proteomes" id="UP000324536">
    <property type="component" value="Chromosome"/>
</dbReference>
<reference evidence="1 2" key="1">
    <citation type="submission" date="2019-09" db="EMBL/GenBank/DDBJ databases">
        <title>Genome sequencing of strain KACC 21233.</title>
        <authorList>
            <person name="Heo J."/>
            <person name="Kim S.-J."/>
            <person name="Kim J.-S."/>
            <person name="Hong S.-B."/>
            <person name="Kwon S.-W."/>
        </authorList>
    </citation>
    <scope>NUCLEOTIDE SEQUENCE [LARGE SCALE GENOMIC DNA]</scope>
    <source>
        <strain evidence="1 2">KACC 21233</strain>
    </source>
</reference>
<proteinExistence type="predicted"/>
<protein>
    <submittedName>
        <fullName evidence="1">Uncharacterized protein</fullName>
    </submittedName>
</protein>
<gene>
    <name evidence="1" type="ORF">FLP30_11950</name>
</gene>
<name>A0A5C1YRX1_9PROT</name>
<organism evidence="1 2">
    <name type="scientific">Acetobacter vaccinii</name>
    <dbReference type="NCBI Taxonomy" id="2592655"/>
    <lineage>
        <taxon>Bacteria</taxon>
        <taxon>Pseudomonadati</taxon>
        <taxon>Pseudomonadota</taxon>
        <taxon>Alphaproteobacteria</taxon>
        <taxon>Acetobacterales</taxon>
        <taxon>Acetobacteraceae</taxon>
        <taxon>Acetobacter</taxon>
    </lineage>
</organism>
<evidence type="ECO:0000313" key="1">
    <source>
        <dbReference type="EMBL" id="QEO18338.1"/>
    </source>
</evidence>